<proteinExistence type="predicted"/>
<protein>
    <submittedName>
        <fullName evidence="5">Claspin</fullName>
    </submittedName>
</protein>
<dbReference type="PANTHER" id="PTHR14396:SF10">
    <property type="entry name" value="CLASPIN"/>
    <property type="match status" value="1"/>
</dbReference>
<dbReference type="GO" id="GO:0010997">
    <property type="term" value="F:anaphase-promoting complex binding"/>
    <property type="evidence" value="ECO:0007669"/>
    <property type="project" value="TreeGrafter"/>
</dbReference>
<comment type="subcellular location">
    <subcellularLocation>
        <location evidence="1">Nucleus</location>
    </subcellularLocation>
</comment>
<dbReference type="Proteomes" id="UP000030665">
    <property type="component" value="Unassembled WGS sequence"/>
</dbReference>
<dbReference type="GO" id="GO:0007095">
    <property type="term" value="P:mitotic G2 DNA damage checkpoint signaling"/>
    <property type="evidence" value="ECO:0007669"/>
    <property type="project" value="TreeGrafter"/>
</dbReference>
<dbReference type="EMBL" id="HG805825">
    <property type="protein sequence ID" value="CDW52542.1"/>
    <property type="molecule type" value="Genomic_DNA"/>
</dbReference>
<evidence type="ECO:0000256" key="1">
    <source>
        <dbReference type="ARBA" id="ARBA00004123"/>
    </source>
</evidence>
<accession>A0A077YWY4</accession>
<gene>
    <name evidence="5" type="ORF">TTRE_0000080401</name>
</gene>
<evidence type="ECO:0000256" key="4">
    <source>
        <dbReference type="SAM" id="MobiDB-lite"/>
    </source>
</evidence>
<dbReference type="STRING" id="36087.A0A077YWY4"/>
<dbReference type="OrthoDB" id="5919297at2759"/>
<organism evidence="5 6">
    <name type="scientific">Trichuris trichiura</name>
    <name type="common">Whipworm</name>
    <name type="synonym">Trichocephalus trichiurus</name>
    <dbReference type="NCBI Taxonomy" id="36087"/>
    <lineage>
        <taxon>Eukaryota</taxon>
        <taxon>Metazoa</taxon>
        <taxon>Ecdysozoa</taxon>
        <taxon>Nematoda</taxon>
        <taxon>Enoplea</taxon>
        <taxon>Dorylaimia</taxon>
        <taxon>Trichinellida</taxon>
        <taxon>Trichuridae</taxon>
        <taxon>Trichuris</taxon>
    </lineage>
</organism>
<evidence type="ECO:0000313" key="5">
    <source>
        <dbReference type="EMBL" id="CDW52542.1"/>
    </source>
</evidence>
<keyword evidence="6" id="KW-1185">Reference proteome</keyword>
<feature type="region of interest" description="Disordered" evidence="4">
    <location>
        <begin position="156"/>
        <end position="213"/>
    </location>
</feature>
<dbReference type="AlphaFoldDB" id="A0A077YWY4"/>
<dbReference type="InterPro" id="IPR024146">
    <property type="entry name" value="Claspin"/>
</dbReference>
<dbReference type="PANTHER" id="PTHR14396">
    <property type="entry name" value="CLASPIN"/>
    <property type="match status" value="1"/>
</dbReference>
<feature type="compositionally biased region" description="Acidic residues" evidence="4">
    <location>
        <begin position="489"/>
        <end position="498"/>
    </location>
</feature>
<feature type="region of interest" description="Disordered" evidence="4">
    <location>
        <begin position="507"/>
        <end position="526"/>
    </location>
</feature>
<feature type="region of interest" description="Disordered" evidence="4">
    <location>
        <begin position="383"/>
        <end position="413"/>
    </location>
</feature>
<evidence type="ECO:0000313" key="6">
    <source>
        <dbReference type="Proteomes" id="UP000030665"/>
    </source>
</evidence>
<reference evidence="5" key="2">
    <citation type="submission" date="2014-03" db="EMBL/GenBank/DDBJ databases">
        <title>The whipworm genome and dual-species transcriptomics of an intimate host-pathogen interaction.</title>
        <authorList>
            <person name="Foth B.J."/>
            <person name="Tsai I.J."/>
            <person name="Reid A.J."/>
            <person name="Bancroft A.J."/>
            <person name="Nichol S."/>
            <person name="Tracey A."/>
            <person name="Holroyd N."/>
            <person name="Cotton J.A."/>
            <person name="Stanley E.J."/>
            <person name="Zarowiecki M."/>
            <person name="Liu J.Z."/>
            <person name="Huckvale T."/>
            <person name="Cooper P.J."/>
            <person name="Grencis R.K."/>
            <person name="Berriman M."/>
        </authorList>
    </citation>
    <scope>NUCLEOTIDE SEQUENCE [LARGE SCALE GENOMIC DNA]</scope>
</reference>
<keyword evidence="2" id="KW-0597">Phosphoprotein</keyword>
<name>A0A077YWY4_TRITR</name>
<feature type="compositionally biased region" description="Polar residues" evidence="4">
    <location>
        <begin position="172"/>
        <end position="188"/>
    </location>
</feature>
<feature type="compositionally biased region" description="Acidic residues" evidence="4">
    <location>
        <begin position="160"/>
        <end position="170"/>
    </location>
</feature>
<feature type="compositionally biased region" description="Polar residues" evidence="4">
    <location>
        <begin position="203"/>
        <end position="213"/>
    </location>
</feature>
<evidence type="ECO:0000256" key="3">
    <source>
        <dbReference type="ARBA" id="ARBA00023242"/>
    </source>
</evidence>
<keyword evidence="3" id="KW-0539">Nucleus</keyword>
<sequence>MSSVVLSTMQKEPVKIAAPAKDPVQCISLEKPKLSVSDDGFVDLNDWDIADQRPTNPLRTGQAKQSVRLFGVRSLSDICFRVSNAAQTNDFDEHLGVGSSWLTLKKNLERKINNKRQQGLNCRYELWKEDQQRSALMEEKLLHPFVEEDESLKHNLSDSFSEDDTDDGQEPLENSTVAESKPLLNSNLHIDPGDDIESKEPSVDNNASENPKANQQITWAVENDSDDQSEVSFNFVPRTVVSSDDDDDSNCNALPCPTLNVDSTATSATPAYDSHAETELSVSDLFAKPSDLSSDLALANLFFDDSKQEGDSFSANVSGYNRAHLSRNAELSSTHDGSLSPKEFSHKEELLNFRIPQDHLSVGLNCNTESLSLENFCSGEFPDSGDQVPGSSRSKSRSSLTFDRLGTDGGMPSPIGYSKKMYRGLVLDNDSADDLELLCSAPFISSSPMPSKVPSSYHLDDVLDENARDGYPASTTLGNVAKKNPDLFDAGESDSSESDAEIDLIINNADNPSSRQRESLPKSRQKHLQSEFLDIEAELSGSDDSGDEEDVDDNDEYEEDFIDASSENLKTYGELRAEIGKIHNKQLIEEDAKMINLFKEKLLDSREVRTGLRHRRMGWATARGEDLRDAQLSEDKEDPSEVLVDDSLSRWQMARREKAEWLLEQEHPLNSDDSETETNTASVIFGYGMQVCSGTSSNSRKFNKASTVVSSVEDGSIALTASRIDSHISDSLLRREKTKLELAFKCASDSNESRNNAFMPASLSEQDEEWQSQTESIPLQKRRRLFAEQCLETVFRHV</sequence>
<evidence type="ECO:0000256" key="2">
    <source>
        <dbReference type="ARBA" id="ARBA00022553"/>
    </source>
</evidence>
<reference evidence="5" key="1">
    <citation type="submission" date="2014-01" db="EMBL/GenBank/DDBJ databases">
        <authorList>
            <person name="Aslett M."/>
        </authorList>
    </citation>
    <scope>NUCLEOTIDE SEQUENCE</scope>
</reference>
<dbReference type="GO" id="GO:0033314">
    <property type="term" value="P:mitotic DNA replication checkpoint signaling"/>
    <property type="evidence" value="ECO:0007669"/>
    <property type="project" value="TreeGrafter"/>
</dbReference>
<dbReference type="GO" id="GO:0005634">
    <property type="term" value="C:nucleus"/>
    <property type="evidence" value="ECO:0007669"/>
    <property type="project" value="UniProtKB-SubCell"/>
</dbReference>
<feature type="region of interest" description="Disordered" evidence="4">
    <location>
        <begin position="470"/>
        <end position="498"/>
    </location>
</feature>